<feature type="region of interest" description="Disordered" evidence="11">
    <location>
        <begin position="1"/>
        <end position="21"/>
    </location>
</feature>
<organism evidence="12 13">
    <name type="scientific">Hydrococcus rivularis NIES-593</name>
    <dbReference type="NCBI Taxonomy" id="1921803"/>
    <lineage>
        <taxon>Bacteria</taxon>
        <taxon>Bacillati</taxon>
        <taxon>Cyanobacteriota</taxon>
        <taxon>Cyanophyceae</taxon>
        <taxon>Pleurocapsales</taxon>
        <taxon>Hydrococcaceae</taxon>
        <taxon>Hydrococcus</taxon>
    </lineage>
</organism>
<dbReference type="HAMAP" id="MF_00406">
    <property type="entry name" value="FabZ"/>
    <property type="match status" value="1"/>
</dbReference>
<comment type="similarity">
    <text evidence="3 10">Belongs to the thioester dehydratase family. FabZ subfamily.</text>
</comment>
<evidence type="ECO:0000256" key="9">
    <source>
        <dbReference type="ARBA" id="ARBA00025049"/>
    </source>
</evidence>
<evidence type="ECO:0000256" key="2">
    <source>
        <dbReference type="ARBA" id="ARBA00004496"/>
    </source>
</evidence>
<keyword evidence="8 10" id="KW-0456">Lyase</keyword>
<evidence type="ECO:0000256" key="4">
    <source>
        <dbReference type="ARBA" id="ARBA00022490"/>
    </source>
</evidence>
<dbReference type="Pfam" id="PF07977">
    <property type="entry name" value="FabA"/>
    <property type="match status" value="1"/>
</dbReference>
<protein>
    <recommendedName>
        <fullName evidence="10">3-hydroxyacyl-[acyl-carrier-protein] dehydratase FabZ</fullName>
        <ecNumber evidence="10">4.2.1.59</ecNumber>
    </recommendedName>
    <alternativeName>
        <fullName evidence="10">(3R)-hydroxymyristoyl-[acyl-carrier-protein] dehydratase</fullName>
        <shortName evidence="10">(3R)-hydroxymyristoyl-ACP dehydrase</shortName>
    </alternativeName>
    <alternativeName>
        <fullName evidence="10">Beta-hydroxyacyl-ACP dehydratase</fullName>
    </alternativeName>
</protein>
<evidence type="ECO:0000256" key="7">
    <source>
        <dbReference type="ARBA" id="ARBA00023098"/>
    </source>
</evidence>
<feature type="active site" evidence="10">
    <location>
        <position position="70"/>
    </location>
</feature>
<dbReference type="InterPro" id="IPR010084">
    <property type="entry name" value="FabZ"/>
</dbReference>
<evidence type="ECO:0000256" key="1">
    <source>
        <dbReference type="ARBA" id="ARBA00001055"/>
    </source>
</evidence>
<dbReference type="GO" id="GO:0006633">
    <property type="term" value="P:fatty acid biosynthetic process"/>
    <property type="evidence" value="ECO:0007669"/>
    <property type="project" value="UniProtKB-UniRule"/>
</dbReference>
<dbReference type="GO" id="GO:0009245">
    <property type="term" value="P:lipid A biosynthetic process"/>
    <property type="evidence" value="ECO:0007669"/>
    <property type="project" value="UniProtKB-UniRule"/>
</dbReference>
<dbReference type="Gene3D" id="3.10.129.10">
    <property type="entry name" value="Hotdog Thioesterase"/>
    <property type="match status" value="1"/>
</dbReference>
<dbReference type="GO" id="GO:0016020">
    <property type="term" value="C:membrane"/>
    <property type="evidence" value="ECO:0007669"/>
    <property type="project" value="GOC"/>
</dbReference>
<dbReference type="FunFam" id="3.10.129.10:FF:000001">
    <property type="entry name" value="3-hydroxyacyl-[acyl-carrier-protein] dehydratase FabZ"/>
    <property type="match status" value="1"/>
</dbReference>
<comment type="caution">
    <text evidence="12">The sequence shown here is derived from an EMBL/GenBank/DDBJ whole genome shotgun (WGS) entry which is preliminary data.</text>
</comment>
<dbReference type="GO" id="GO:0019171">
    <property type="term" value="F:(3R)-hydroxyacyl-[acyl-carrier-protein] dehydratase activity"/>
    <property type="evidence" value="ECO:0007669"/>
    <property type="project" value="UniProtKB-EC"/>
</dbReference>
<dbReference type="NCBIfam" id="NF000582">
    <property type="entry name" value="PRK00006.1"/>
    <property type="match status" value="1"/>
</dbReference>
<dbReference type="PANTHER" id="PTHR30272">
    <property type="entry name" value="3-HYDROXYACYL-[ACYL-CARRIER-PROTEIN] DEHYDRATASE"/>
    <property type="match status" value="1"/>
</dbReference>
<accession>A0A1U7HCV7</accession>
<dbReference type="EMBL" id="MRCB01000020">
    <property type="protein sequence ID" value="OKH21410.1"/>
    <property type="molecule type" value="Genomic_DNA"/>
</dbReference>
<evidence type="ECO:0000256" key="6">
    <source>
        <dbReference type="ARBA" id="ARBA00022556"/>
    </source>
</evidence>
<evidence type="ECO:0000256" key="10">
    <source>
        <dbReference type="HAMAP-Rule" id="MF_00406"/>
    </source>
</evidence>
<evidence type="ECO:0000313" key="13">
    <source>
        <dbReference type="Proteomes" id="UP000186868"/>
    </source>
</evidence>
<sequence length="164" mass="18341">MSSTINTNTVDRQQQQTSPEKTTFTVEEIQALLPHRYPFALVDRIINYVPGKRAVGIKNFTINEPFFPGHIPSRPIVPGVLLAESMAQVGGIVLTLLPGMKGKFFAYAGIDKMRFRRPVIPGDRLVIEVELLSFKLNRIAKMHGKATVDDQLAVEGEMLFSLFE</sequence>
<keyword evidence="5 10" id="KW-0444">Lipid biosynthesis</keyword>
<dbReference type="SUPFAM" id="SSF54637">
    <property type="entry name" value="Thioesterase/thiol ester dehydrase-isomerase"/>
    <property type="match status" value="1"/>
</dbReference>
<proteinExistence type="inferred from homology"/>
<dbReference type="STRING" id="1921803.NIES593_15545"/>
<reference evidence="12 13" key="1">
    <citation type="submission" date="2016-11" db="EMBL/GenBank/DDBJ databases">
        <title>Draft Genome Sequences of Nine Cyanobacterial Strains from Diverse Habitats.</title>
        <authorList>
            <person name="Zhu T."/>
            <person name="Hou S."/>
            <person name="Lu X."/>
            <person name="Hess W.R."/>
        </authorList>
    </citation>
    <scope>NUCLEOTIDE SEQUENCE [LARGE SCALE GENOMIC DNA]</scope>
    <source>
        <strain evidence="12 13">NIES-593</strain>
    </source>
</reference>
<dbReference type="NCBIfam" id="TIGR01750">
    <property type="entry name" value="fabZ"/>
    <property type="match status" value="1"/>
</dbReference>
<comment type="function">
    <text evidence="9 10">Involved in unsaturated fatty acids biosynthesis. Catalyzes the dehydration of short chain beta-hydroxyacyl-ACPs and long chain saturated and unsaturated beta-hydroxyacyl-ACPs.</text>
</comment>
<keyword evidence="13" id="KW-1185">Reference proteome</keyword>
<dbReference type="RefSeq" id="WP_073600458.1">
    <property type="nucleotide sequence ID" value="NZ_MRCB01000020.1"/>
</dbReference>
<keyword evidence="7 10" id="KW-0443">Lipid metabolism</keyword>
<evidence type="ECO:0000256" key="8">
    <source>
        <dbReference type="ARBA" id="ARBA00023239"/>
    </source>
</evidence>
<dbReference type="EC" id="4.2.1.59" evidence="10"/>
<dbReference type="CDD" id="cd01288">
    <property type="entry name" value="FabZ"/>
    <property type="match status" value="1"/>
</dbReference>
<dbReference type="OrthoDB" id="9772788at2"/>
<evidence type="ECO:0000313" key="12">
    <source>
        <dbReference type="EMBL" id="OKH21410.1"/>
    </source>
</evidence>
<dbReference type="GO" id="GO:0005737">
    <property type="term" value="C:cytoplasm"/>
    <property type="evidence" value="ECO:0007669"/>
    <property type="project" value="UniProtKB-SubCell"/>
</dbReference>
<dbReference type="Proteomes" id="UP000186868">
    <property type="component" value="Unassembled WGS sequence"/>
</dbReference>
<gene>
    <name evidence="10" type="primary">fabZ</name>
    <name evidence="12" type="ORF">NIES593_15545</name>
</gene>
<comment type="subcellular location">
    <subcellularLocation>
        <location evidence="2 10">Cytoplasm</location>
    </subcellularLocation>
</comment>
<dbReference type="AlphaFoldDB" id="A0A1U7HCV7"/>
<name>A0A1U7HCV7_9CYAN</name>
<evidence type="ECO:0000256" key="11">
    <source>
        <dbReference type="SAM" id="MobiDB-lite"/>
    </source>
</evidence>
<keyword evidence="6 10" id="KW-0441">Lipid A biosynthesis</keyword>
<dbReference type="InterPro" id="IPR013114">
    <property type="entry name" value="FabA_FabZ"/>
</dbReference>
<dbReference type="PANTHER" id="PTHR30272:SF1">
    <property type="entry name" value="3-HYDROXYACYL-[ACYL-CARRIER-PROTEIN] DEHYDRATASE"/>
    <property type="match status" value="1"/>
</dbReference>
<evidence type="ECO:0000256" key="3">
    <source>
        <dbReference type="ARBA" id="ARBA00009174"/>
    </source>
</evidence>
<comment type="catalytic activity">
    <reaction evidence="1 10">
        <text>a (3R)-hydroxyacyl-[ACP] = a (2E)-enoyl-[ACP] + H2O</text>
        <dbReference type="Rhea" id="RHEA:13097"/>
        <dbReference type="Rhea" id="RHEA-COMP:9925"/>
        <dbReference type="Rhea" id="RHEA-COMP:9945"/>
        <dbReference type="ChEBI" id="CHEBI:15377"/>
        <dbReference type="ChEBI" id="CHEBI:78784"/>
        <dbReference type="ChEBI" id="CHEBI:78827"/>
        <dbReference type="EC" id="4.2.1.59"/>
    </reaction>
</comment>
<dbReference type="InterPro" id="IPR029069">
    <property type="entry name" value="HotDog_dom_sf"/>
</dbReference>
<evidence type="ECO:0000256" key="5">
    <source>
        <dbReference type="ARBA" id="ARBA00022516"/>
    </source>
</evidence>
<keyword evidence="4 10" id="KW-0963">Cytoplasm</keyword>